<keyword evidence="3" id="KW-1185">Reference proteome</keyword>
<feature type="compositionally biased region" description="Basic and acidic residues" evidence="1">
    <location>
        <begin position="748"/>
        <end position="759"/>
    </location>
</feature>
<dbReference type="Proteomes" id="UP001515500">
    <property type="component" value="Chromosome 4"/>
</dbReference>
<keyword evidence="2" id="KW-0472">Membrane</keyword>
<dbReference type="SUPFAM" id="SSF50998">
    <property type="entry name" value="Quinoprotein alcohol dehydrogenase-like"/>
    <property type="match status" value="1"/>
</dbReference>
<organism evidence="3 4">
    <name type="scientific">Dioscorea cayennensis subsp. rotundata</name>
    <name type="common">White Guinea yam</name>
    <name type="synonym">Dioscorea rotundata</name>
    <dbReference type="NCBI Taxonomy" id="55577"/>
    <lineage>
        <taxon>Eukaryota</taxon>
        <taxon>Viridiplantae</taxon>
        <taxon>Streptophyta</taxon>
        <taxon>Embryophyta</taxon>
        <taxon>Tracheophyta</taxon>
        <taxon>Spermatophyta</taxon>
        <taxon>Magnoliopsida</taxon>
        <taxon>Liliopsida</taxon>
        <taxon>Dioscoreales</taxon>
        <taxon>Dioscoreaceae</taxon>
        <taxon>Dioscorea</taxon>
    </lineage>
</organism>
<sequence>MPSSSSSSSNVHQSPFSDNPYWYYNIHTWLAMQISTALMTKAPTDVVLHSFIIYLNFATQTISSLMNQTFYSNDEEFPLTIETKIFHVGYLGNESARLMQEQVINSFMNTTNGAALSIERRQCHDGTWIEHDQILIDLEVVEIDQDEDLSGMILQESFEDAELRACTEPSLRIANQLSKPLIGDDGKIYACSENNLFSFKSKGTIARIIPLGFRCNVDIPPVSDGRGKIYLIAEERILKITPSDIVTSESKVETLFSLNSTSEGSEKIVGLSVSSFYSSVFITIRNRGLFAFYMWGQLMWSSGPMLYRFGYRQGCNKNITHCFFNTAPVVDQCEGTLYISNTEGQLYSLYIRQPHFRWIQDFSLVDKFLTVTPGNNGRLFVTFPRKALLVALEVSTGNVLWQSTVGPLSMEDTLPIVDSNGWVSISSTDGYLYSFSPTGNLKKLLQKTASDSVAQVSPVLDCSGFAVYVSQTIMESKLIQNIRNYTYISGVNPQKLVVTLLAPATGTVYWIGTYPGDLSSFLSKTDLRYFASDERILLAFLSSERIGSTLPCYTNYQKLSWTCSQGESKFVYLDSGSERALLLFLLLQLVIIFMLAGIVRFCCVFWRKKRLQDHGLGKFLETRYSLHKKKRTLSKMISELEDKPATNEVLEQLGELVKAKDGVEKKLTTSYSLGRDSVGSKRHSILPLYDGSSRGHSFRSTKKETVTIFKTLSDDDDDDDDDGDESTSGERCISNRNSSETGSSNGNNEDKYIGSSSKGKEIIKDTADVEFVAQRSGMDHRQCEGILWRRNLFKRRTLSSTN</sequence>
<evidence type="ECO:0000313" key="3">
    <source>
        <dbReference type="Proteomes" id="UP001515500"/>
    </source>
</evidence>
<dbReference type="GO" id="GO:0010183">
    <property type="term" value="P:pollen tube guidance"/>
    <property type="evidence" value="ECO:0007669"/>
    <property type="project" value="TreeGrafter"/>
</dbReference>
<dbReference type="GO" id="GO:0009793">
    <property type="term" value="P:embryo development ending in seed dormancy"/>
    <property type="evidence" value="ECO:0007669"/>
    <property type="project" value="TreeGrafter"/>
</dbReference>
<dbReference type="PANTHER" id="PTHR37253:SF1">
    <property type="entry name" value="PROTEIN GAMETE EXPRESSED 3"/>
    <property type="match status" value="1"/>
</dbReference>
<protein>
    <submittedName>
        <fullName evidence="4">Protein GAMETE EXPRESSED 3</fullName>
    </submittedName>
</protein>
<feature type="transmembrane region" description="Helical" evidence="2">
    <location>
        <begin position="581"/>
        <end position="606"/>
    </location>
</feature>
<dbReference type="GO" id="GO:0005886">
    <property type="term" value="C:plasma membrane"/>
    <property type="evidence" value="ECO:0007669"/>
    <property type="project" value="TreeGrafter"/>
</dbReference>
<evidence type="ECO:0000313" key="4">
    <source>
        <dbReference type="RefSeq" id="XP_039122019.1"/>
    </source>
</evidence>
<dbReference type="AlphaFoldDB" id="A0AB40B4Q5"/>
<gene>
    <name evidence="4" type="primary">LOC120258628</name>
</gene>
<reference evidence="4" key="1">
    <citation type="submission" date="2025-08" db="UniProtKB">
        <authorList>
            <consortium name="RefSeq"/>
        </authorList>
    </citation>
    <scope>IDENTIFICATION</scope>
</reference>
<feature type="compositionally biased region" description="Low complexity" evidence="1">
    <location>
        <begin position="734"/>
        <end position="747"/>
    </location>
</feature>
<dbReference type="InterPro" id="IPR045301">
    <property type="entry name" value="GEX3-like"/>
</dbReference>
<keyword evidence="2" id="KW-0812">Transmembrane</keyword>
<dbReference type="InterPro" id="IPR015943">
    <property type="entry name" value="WD40/YVTN_repeat-like_dom_sf"/>
</dbReference>
<keyword evidence="2" id="KW-1133">Transmembrane helix</keyword>
<dbReference type="Gene3D" id="2.130.10.10">
    <property type="entry name" value="YVTN repeat-like/Quinoprotein amine dehydrogenase"/>
    <property type="match status" value="1"/>
</dbReference>
<dbReference type="InterPro" id="IPR011047">
    <property type="entry name" value="Quinoprotein_ADH-like_sf"/>
</dbReference>
<name>A0AB40B4Q5_DIOCR</name>
<dbReference type="RefSeq" id="XP_039122019.1">
    <property type="nucleotide sequence ID" value="XM_039266085.1"/>
</dbReference>
<dbReference type="GeneID" id="120258628"/>
<accession>A0AB40B4Q5</accession>
<feature type="compositionally biased region" description="Acidic residues" evidence="1">
    <location>
        <begin position="714"/>
        <end position="727"/>
    </location>
</feature>
<proteinExistence type="predicted"/>
<dbReference type="PANTHER" id="PTHR37253">
    <property type="entry name" value="PROTEIN GAMETE EXPRESSED 3"/>
    <property type="match status" value="1"/>
</dbReference>
<feature type="region of interest" description="Disordered" evidence="1">
    <location>
        <begin position="712"/>
        <end position="759"/>
    </location>
</feature>
<evidence type="ECO:0000256" key="1">
    <source>
        <dbReference type="SAM" id="MobiDB-lite"/>
    </source>
</evidence>
<evidence type="ECO:0000256" key="2">
    <source>
        <dbReference type="SAM" id="Phobius"/>
    </source>
</evidence>